<protein>
    <submittedName>
        <fullName evidence="2">Integrase core domain containing protein</fullName>
    </submittedName>
</protein>
<evidence type="ECO:0000313" key="2">
    <source>
        <dbReference type="EnsemblPlants" id="PGSC0003DMT400097631"/>
    </source>
</evidence>
<reference evidence="3" key="1">
    <citation type="journal article" date="2011" name="Nature">
        <title>Genome sequence and analysis of the tuber crop potato.</title>
        <authorList>
            <consortium name="The Potato Genome Sequencing Consortium"/>
        </authorList>
    </citation>
    <scope>NUCLEOTIDE SEQUENCE [LARGE SCALE GENOMIC DNA]</scope>
    <source>
        <strain evidence="3">cv. DM1-3 516 R44</strain>
    </source>
</reference>
<feature type="region of interest" description="Disordered" evidence="1">
    <location>
        <begin position="103"/>
        <end position="159"/>
    </location>
</feature>
<name>M1E123_SOLTU</name>
<dbReference type="AlphaFoldDB" id="M1E123"/>
<evidence type="ECO:0000256" key="1">
    <source>
        <dbReference type="SAM" id="MobiDB-lite"/>
    </source>
</evidence>
<dbReference type="EnsemblPlants" id="PGSC0003DMT400097631">
    <property type="protein sequence ID" value="PGSC0003DMT400097631"/>
    <property type="gene ID" value="PGSC0003DMG400047202"/>
</dbReference>
<sequence length="218" mass="23890">MATLIPHVKPWMQKSIVDSEAGMEQRMATMMDQKVQAVHNRLDAFELRVLERPASATDLAHFRTELDRLQDDLHAIMVTPTDQRESAHDVLAYDTFLGALFNEDTTHPEPTRAQGKRHRSSHMADTTKDARAKKQERQQHEQARKASIVDESIAGASSSAPVVEVPTIVRDDVTTTDVAVRVTDNNTEGAVIDDVGTTKGEPSVLPAGSGKPDTPACS</sequence>
<dbReference type="Proteomes" id="UP000011115">
    <property type="component" value="Unassembled WGS sequence"/>
</dbReference>
<reference evidence="2" key="2">
    <citation type="submission" date="2015-06" db="UniProtKB">
        <authorList>
            <consortium name="EnsemblPlants"/>
        </authorList>
    </citation>
    <scope>IDENTIFICATION</scope>
    <source>
        <strain evidence="2">DM1-3 516 R44</strain>
    </source>
</reference>
<dbReference type="HOGENOM" id="CLU_028647_6_0_1"/>
<proteinExistence type="predicted"/>
<dbReference type="InParanoid" id="M1E123"/>
<dbReference type="Gramene" id="PGSC0003DMT400097631">
    <property type="protein sequence ID" value="PGSC0003DMT400097631"/>
    <property type="gene ID" value="PGSC0003DMG400047202"/>
</dbReference>
<evidence type="ECO:0000313" key="3">
    <source>
        <dbReference type="Proteomes" id="UP000011115"/>
    </source>
</evidence>
<organism evidence="2 3">
    <name type="scientific">Solanum tuberosum</name>
    <name type="common">Potato</name>
    <dbReference type="NCBI Taxonomy" id="4113"/>
    <lineage>
        <taxon>Eukaryota</taxon>
        <taxon>Viridiplantae</taxon>
        <taxon>Streptophyta</taxon>
        <taxon>Embryophyta</taxon>
        <taxon>Tracheophyta</taxon>
        <taxon>Spermatophyta</taxon>
        <taxon>Magnoliopsida</taxon>
        <taxon>eudicotyledons</taxon>
        <taxon>Gunneridae</taxon>
        <taxon>Pentapetalae</taxon>
        <taxon>asterids</taxon>
        <taxon>lamiids</taxon>
        <taxon>Solanales</taxon>
        <taxon>Solanaceae</taxon>
        <taxon>Solanoideae</taxon>
        <taxon>Solaneae</taxon>
        <taxon>Solanum</taxon>
    </lineage>
</organism>
<keyword evidence="3" id="KW-1185">Reference proteome</keyword>
<dbReference type="PaxDb" id="4113-PGSC0003DMT400097631"/>
<accession>M1E123</accession>
<feature type="compositionally biased region" description="Basic and acidic residues" evidence="1">
    <location>
        <begin position="125"/>
        <end position="148"/>
    </location>
</feature>
<feature type="region of interest" description="Disordered" evidence="1">
    <location>
        <begin position="191"/>
        <end position="218"/>
    </location>
</feature>